<evidence type="ECO:0000313" key="5">
    <source>
        <dbReference type="Proteomes" id="UP000286045"/>
    </source>
</evidence>
<dbReference type="AlphaFoldDB" id="A0A439CXV5"/>
<keyword evidence="2 3" id="KW-0040">ANK repeat</keyword>
<dbReference type="SMART" id="SM00248">
    <property type="entry name" value="ANK"/>
    <property type="match status" value="9"/>
</dbReference>
<accession>A0A439CXV5</accession>
<name>A0A439CXV5_9PEZI</name>
<evidence type="ECO:0000256" key="3">
    <source>
        <dbReference type="PROSITE-ProRule" id="PRU00023"/>
    </source>
</evidence>
<keyword evidence="5" id="KW-1185">Reference proteome</keyword>
<keyword evidence="1" id="KW-0677">Repeat</keyword>
<dbReference type="Proteomes" id="UP000286045">
    <property type="component" value="Unassembled WGS sequence"/>
</dbReference>
<dbReference type="EMBL" id="RYZI01000294">
    <property type="protein sequence ID" value="RWA06958.1"/>
    <property type="molecule type" value="Genomic_DNA"/>
</dbReference>
<reference evidence="4 5" key="1">
    <citation type="submission" date="2018-12" db="EMBL/GenBank/DDBJ databases">
        <title>Draft genome sequence of Xylaria grammica IHI A82.</title>
        <authorList>
            <person name="Buettner E."/>
            <person name="Kellner H."/>
        </authorList>
    </citation>
    <scope>NUCLEOTIDE SEQUENCE [LARGE SCALE GENOMIC DNA]</scope>
    <source>
        <strain evidence="4 5">IHI A82</strain>
    </source>
</reference>
<feature type="repeat" description="ANK" evidence="3">
    <location>
        <begin position="291"/>
        <end position="323"/>
    </location>
</feature>
<comment type="caution">
    <text evidence="4">The sequence shown here is derived from an EMBL/GenBank/DDBJ whole genome shotgun (WGS) entry which is preliminary data.</text>
</comment>
<proteinExistence type="predicted"/>
<dbReference type="STRING" id="363999.A0A439CXV5"/>
<evidence type="ECO:0000256" key="2">
    <source>
        <dbReference type="ARBA" id="ARBA00023043"/>
    </source>
</evidence>
<sequence>MQGTMRKYFYWARRSTGETCDIPDRDISDMTALHRAAEKGDSHLVARLRRGDPTHVNARAMYGRRAIHCAAENGHKETMEILVEGADVNIKDLFGRTALHWAAENGHEPVVKLLLEKEADVNVRDRVYHTALSRAAWRGWDGIVELLLEHGAALHLPDQGGNTPLYLAADNGHDTTTVLLLTRVIEADKAASIYESEVERVIENTQLETLKSCHGRICRWAARGRYKRVIPLLLEKGMRVDDRFEDIEGRTIPQAVAGEGDLDAVCRLLQAGADPRAAAPRTAAGRHWGPNVQEDLFAAAGEGRLDMVNYLLEAGADPNADPAPTRGLTALWAAAERGHLAVVNRLLEVGADPDVSYELGTPIEIAAEKGHEDVVKRLEDAGADLKVDQPEWAIPRGGRLDVMNRLLDSGLTIQKGYFSVMKSM</sequence>
<dbReference type="Gene3D" id="1.25.40.20">
    <property type="entry name" value="Ankyrin repeat-containing domain"/>
    <property type="match status" value="4"/>
</dbReference>
<dbReference type="PRINTS" id="PR01415">
    <property type="entry name" value="ANKYRIN"/>
</dbReference>
<evidence type="ECO:0000256" key="1">
    <source>
        <dbReference type="ARBA" id="ARBA00022737"/>
    </source>
</evidence>
<dbReference type="PANTHER" id="PTHR24198:SF165">
    <property type="entry name" value="ANKYRIN REPEAT-CONTAINING PROTEIN-RELATED"/>
    <property type="match status" value="1"/>
</dbReference>
<dbReference type="PROSITE" id="PS50297">
    <property type="entry name" value="ANK_REP_REGION"/>
    <property type="match status" value="3"/>
</dbReference>
<dbReference type="PANTHER" id="PTHR24198">
    <property type="entry name" value="ANKYRIN REPEAT AND PROTEIN KINASE DOMAIN-CONTAINING PROTEIN"/>
    <property type="match status" value="1"/>
</dbReference>
<dbReference type="InterPro" id="IPR036770">
    <property type="entry name" value="Ankyrin_rpt-contain_sf"/>
</dbReference>
<evidence type="ECO:0000313" key="4">
    <source>
        <dbReference type="EMBL" id="RWA06958.1"/>
    </source>
</evidence>
<gene>
    <name evidence="4" type="ORF">EKO27_g8147</name>
</gene>
<dbReference type="SUPFAM" id="SSF48403">
    <property type="entry name" value="Ankyrin repeat"/>
    <property type="match status" value="1"/>
</dbReference>
<dbReference type="PROSITE" id="PS50088">
    <property type="entry name" value="ANK_REPEAT"/>
    <property type="match status" value="4"/>
</dbReference>
<feature type="repeat" description="ANK" evidence="3">
    <location>
        <begin position="94"/>
        <end position="126"/>
    </location>
</feature>
<dbReference type="InterPro" id="IPR002110">
    <property type="entry name" value="Ankyrin_rpt"/>
</dbReference>
<protein>
    <submittedName>
        <fullName evidence="4">Uncharacterized protein</fullName>
    </submittedName>
</protein>
<organism evidence="4 5">
    <name type="scientific">Xylaria grammica</name>
    <dbReference type="NCBI Taxonomy" id="363999"/>
    <lineage>
        <taxon>Eukaryota</taxon>
        <taxon>Fungi</taxon>
        <taxon>Dikarya</taxon>
        <taxon>Ascomycota</taxon>
        <taxon>Pezizomycotina</taxon>
        <taxon>Sordariomycetes</taxon>
        <taxon>Xylariomycetidae</taxon>
        <taxon>Xylariales</taxon>
        <taxon>Xylariaceae</taxon>
        <taxon>Xylaria</taxon>
    </lineage>
</organism>
<dbReference type="Pfam" id="PF12796">
    <property type="entry name" value="Ank_2"/>
    <property type="match status" value="3"/>
</dbReference>
<feature type="repeat" description="ANK" evidence="3">
    <location>
        <begin position="326"/>
        <end position="358"/>
    </location>
</feature>
<feature type="repeat" description="ANK" evidence="3">
    <location>
        <begin position="358"/>
        <end position="390"/>
    </location>
</feature>